<dbReference type="OrthoDB" id="10450902at2759"/>
<accession>A0A7J9MX89</accession>
<evidence type="ECO:0000256" key="1">
    <source>
        <dbReference type="SAM" id="MobiDB-lite"/>
    </source>
</evidence>
<dbReference type="AlphaFoldDB" id="A0A7J9MX89"/>
<gene>
    <name evidence="2" type="ORF">Goshw_012709</name>
</gene>
<reference evidence="2 3" key="1">
    <citation type="journal article" date="2019" name="Genome Biol. Evol.">
        <title>Insights into the evolution of the New World diploid cottons (Gossypium, subgenus Houzingenia) based on genome sequencing.</title>
        <authorList>
            <person name="Grover C.E."/>
            <person name="Arick M.A. 2nd"/>
            <person name="Thrash A."/>
            <person name="Conover J.L."/>
            <person name="Sanders W.S."/>
            <person name="Peterson D.G."/>
            <person name="Frelichowski J.E."/>
            <person name="Scheffler J.A."/>
            <person name="Scheffler B.E."/>
            <person name="Wendel J.F."/>
        </authorList>
    </citation>
    <scope>NUCLEOTIDE SEQUENCE [LARGE SCALE GENOMIC DNA]</scope>
    <source>
        <strain evidence="2">1</strain>
        <tissue evidence="2">Leaf</tissue>
    </source>
</reference>
<protein>
    <submittedName>
        <fullName evidence="2">Uncharacterized protein</fullName>
    </submittedName>
</protein>
<feature type="region of interest" description="Disordered" evidence="1">
    <location>
        <begin position="1"/>
        <end position="54"/>
    </location>
</feature>
<feature type="compositionally biased region" description="Polar residues" evidence="1">
    <location>
        <begin position="12"/>
        <end position="37"/>
    </location>
</feature>
<feature type="non-terminal residue" evidence="2">
    <location>
        <position position="54"/>
    </location>
</feature>
<comment type="caution">
    <text evidence="2">The sequence shown here is derived from an EMBL/GenBank/DDBJ whole genome shotgun (WGS) entry which is preliminary data.</text>
</comment>
<evidence type="ECO:0000313" key="2">
    <source>
        <dbReference type="EMBL" id="MBA0875662.1"/>
    </source>
</evidence>
<proteinExistence type="predicted"/>
<dbReference type="Proteomes" id="UP000593576">
    <property type="component" value="Unassembled WGS sequence"/>
</dbReference>
<sequence length="54" mass="6105">KIPRRRLRDVSIVQNTPNSKETISEQQIAIGSSNVPNTPDEPAELQRHTLLKDL</sequence>
<keyword evidence="3" id="KW-1185">Reference proteome</keyword>
<name>A0A7J9MX89_GOSSC</name>
<feature type="compositionally biased region" description="Basic and acidic residues" evidence="1">
    <location>
        <begin position="44"/>
        <end position="54"/>
    </location>
</feature>
<organism evidence="2 3">
    <name type="scientific">Gossypium schwendimanii</name>
    <name type="common">Cotton</name>
    <dbReference type="NCBI Taxonomy" id="34291"/>
    <lineage>
        <taxon>Eukaryota</taxon>
        <taxon>Viridiplantae</taxon>
        <taxon>Streptophyta</taxon>
        <taxon>Embryophyta</taxon>
        <taxon>Tracheophyta</taxon>
        <taxon>Spermatophyta</taxon>
        <taxon>Magnoliopsida</taxon>
        <taxon>eudicotyledons</taxon>
        <taxon>Gunneridae</taxon>
        <taxon>Pentapetalae</taxon>
        <taxon>rosids</taxon>
        <taxon>malvids</taxon>
        <taxon>Malvales</taxon>
        <taxon>Malvaceae</taxon>
        <taxon>Malvoideae</taxon>
        <taxon>Gossypium</taxon>
    </lineage>
</organism>
<dbReference type="EMBL" id="JABFAF010102301">
    <property type="protein sequence ID" value="MBA0875662.1"/>
    <property type="molecule type" value="Genomic_DNA"/>
</dbReference>
<evidence type="ECO:0000313" key="3">
    <source>
        <dbReference type="Proteomes" id="UP000593576"/>
    </source>
</evidence>